<dbReference type="InterPro" id="IPR018979">
    <property type="entry name" value="FERM_N"/>
</dbReference>
<feature type="compositionally biased region" description="Basic and acidic residues" evidence="18">
    <location>
        <begin position="129"/>
        <end position="171"/>
    </location>
</feature>
<evidence type="ECO:0000256" key="5">
    <source>
        <dbReference type="ARBA" id="ARBA00022490"/>
    </source>
</evidence>
<evidence type="ECO:0000256" key="7">
    <source>
        <dbReference type="ARBA" id="ARBA00022618"/>
    </source>
</evidence>
<evidence type="ECO:0000256" key="4">
    <source>
        <dbReference type="ARBA" id="ARBA00022448"/>
    </source>
</evidence>
<evidence type="ECO:0000256" key="17">
    <source>
        <dbReference type="SAM" id="Coils"/>
    </source>
</evidence>
<dbReference type="SMART" id="SM00295">
    <property type="entry name" value="B41"/>
    <property type="match status" value="1"/>
</dbReference>
<evidence type="ECO:0000256" key="15">
    <source>
        <dbReference type="ARBA" id="ARBA00030419"/>
    </source>
</evidence>
<dbReference type="Pfam" id="PF05902">
    <property type="entry name" value="4_1_CTD"/>
    <property type="match status" value="1"/>
</dbReference>
<feature type="region of interest" description="Disordered" evidence="18">
    <location>
        <begin position="2005"/>
        <end position="2026"/>
    </location>
</feature>
<dbReference type="FunFam" id="1.20.80.10:FF:000001">
    <property type="entry name" value="Erythrocyte membrane protein band 4.1"/>
    <property type="match status" value="1"/>
</dbReference>
<keyword evidence="9" id="KW-0112">Calmodulin-binding</keyword>
<keyword evidence="8" id="KW-0498">Mitosis</keyword>
<keyword evidence="6" id="KW-0597">Phosphoprotein</keyword>
<feature type="coiled-coil region" evidence="17">
    <location>
        <begin position="1053"/>
        <end position="1083"/>
    </location>
</feature>
<dbReference type="GO" id="GO:0030866">
    <property type="term" value="P:cortical actin cytoskeleton organization"/>
    <property type="evidence" value="ECO:0007669"/>
    <property type="project" value="InterPro"/>
</dbReference>
<reference evidence="20" key="3">
    <citation type="submission" date="2025-08" db="UniProtKB">
        <authorList>
            <consortium name="Ensembl"/>
        </authorList>
    </citation>
    <scope>IDENTIFICATION</scope>
    <source>
        <strain evidence="20">HNI</strain>
    </source>
</reference>
<evidence type="ECO:0000256" key="9">
    <source>
        <dbReference type="ARBA" id="ARBA00022860"/>
    </source>
</evidence>
<dbReference type="InterPro" id="IPR035963">
    <property type="entry name" value="FERM_2"/>
</dbReference>
<keyword evidence="7" id="KW-0132">Cell division</keyword>
<reference evidence="20" key="4">
    <citation type="submission" date="2025-09" db="UniProtKB">
        <authorList>
            <consortium name="Ensembl"/>
        </authorList>
    </citation>
    <scope>IDENTIFICATION</scope>
    <source>
        <strain evidence="20">HNI</strain>
    </source>
</reference>
<keyword evidence="4" id="KW-0813">Transport</keyword>
<dbReference type="InterPro" id="IPR019747">
    <property type="entry name" value="FERM_CS"/>
</dbReference>
<evidence type="ECO:0000256" key="3">
    <source>
        <dbReference type="ARBA" id="ARBA00004544"/>
    </source>
</evidence>
<comment type="subcellular location">
    <subcellularLocation>
        <location evidence="3">Cytoplasm</location>
        <location evidence="3">Cell cortex</location>
    </subcellularLocation>
    <subcellularLocation>
        <location evidence="2">Cytoplasm</location>
        <location evidence="2">Cytoskeleton</location>
    </subcellularLocation>
    <subcellularLocation>
        <location evidence="1">Nucleus</location>
    </subcellularLocation>
</comment>
<reference key="1">
    <citation type="journal article" date="2007" name="Nature">
        <title>The medaka draft genome and insights into vertebrate genome evolution.</title>
        <authorList>
            <person name="Kasahara M."/>
            <person name="Naruse K."/>
            <person name="Sasaki S."/>
            <person name="Nakatani Y."/>
            <person name="Qu W."/>
            <person name="Ahsan B."/>
            <person name="Yamada T."/>
            <person name="Nagayasu Y."/>
            <person name="Doi K."/>
            <person name="Kasai Y."/>
            <person name="Jindo T."/>
            <person name="Kobayashi D."/>
            <person name="Shimada A."/>
            <person name="Toyoda A."/>
            <person name="Kuroki Y."/>
            <person name="Fujiyama A."/>
            <person name="Sasaki T."/>
            <person name="Shimizu A."/>
            <person name="Asakawa S."/>
            <person name="Shimizu N."/>
            <person name="Hashimoto S."/>
            <person name="Yang J."/>
            <person name="Lee Y."/>
            <person name="Matsushima K."/>
            <person name="Sugano S."/>
            <person name="Sakaizumi M."/>
            <person name="Narita T."/>
            <person name="Ohishi K."/>
            <person name="Haga S."/>
            <person name="Ohta F."/>
            <person name="Nomoto H."/>
            <person name="Nogata K."/>
            <person name="Morishita T."/>
            <person name="Endo T."/>
            <person name="Shin-I T."/>
            <person name="Takeda H."/>
            <person name="Morishita S."/>
            <person name="Kohara Y."/>
        </authorList>
    </citation>
    <scope>NUCLEOTIDE SEQUENCE [LARGE SCALE GENOMIC DNA]</scope>
    <source>
        <strain>Hd-rR</strain>
    </source>
</reference>
<dbReference type="InterPro" id="IPR008379">
    <property type="entry name" value="Band_4.1_C"/>
</dbReference>
<proteinExistence type="predicted"/>
<dbReference type="Gene3D" id="2.30.29.30">
    <property type="entry name" value="Pleckstrin-homology domain (PH domain)/Phosphotyrosine-binding domain (PTB)"/>
    <property type="match status" value="1"/>
</dbReference>
<feature type="compositionally biased region" description="Basic and acidic residues" evidence="18">
    <location>
        <begin position="29"/>
        <end position="51"/>
    </location>
</feature>
<evidence type="ECO:0000256" key="13">
    <source>
        <dbReference type="ARBA" id="ARBA00023306"/>
    </source>
</evidence>
<keyword evidence="13" id="KW-0131">Cell cycle</keyword>
<dbReference type="PROSITE" id="PS00660">
    <property type="entry name" value="FERM_1"/>
    <property type="match status" value="1"/>
</dbReference>
<dbReference type="InterPro" id="IPR014352">
    <property type="entry name" value="FERM/acyl-CoA-bd_prot_sf"/>
</dbReference>
<sequence>MTTEASAVSEADTEGKQKASGATPEPESEPEKQNQDAATSEKEGESSKKPQEQVAEPGPADAATSPEEEQLKPRTRTSAGKGLSRLFSSFLKRRSQCSQDGEGFEPEKAKDEKAEKEEKADSPEEEKVEEVKSEGKEVKTAEEKNEVKEIKKEEEKLKQREEKVEEKVEKKGSKKKKKEAKKKVDQTVEEKVKEDPSKQAEEKTEKKDETKEEKAKQTVEKEEEKPEIKEEEKEKDTTEVKEKDAETGKKEEEKVDKRVAKKKEKEDKLKKKEEEKARRKAEEEERAKKREEEKAKRKEEEKAREAEKAKKKEGEKVKKKEEKVKDEKVKKKEEEKPKEEKAKKKEEEKPKEEKVIEEKGRKKEEDKPLEVKEEDKKKDKEITEKTEEKQQKEEEKGQKKEKGKSKGKKGEKEVKSTVEEQVKAPIAAPEPELKTEPEQDAEPTLDQQSVSSTETQPAPEEQKEEPEIKKEPEVVEEVKSEDTVQKEEEPAEQGQAIKGGEKASEVLKKEKPVKEKKPEKKAEEPKGAKRLKTMQCKVTLLDDAQFECELDKHAKAQELFAKVCDHVNLLEKDYFGLAHWETPTSKTWLEPTKEIRKQVPGAIYEFTFSVKFYPPDPAQLTEDLTRYFLCLQLRKDILQGVLPCSFVTLSLLGSYTAQSELGEYDPELHGPDYLKELSLAPGQSKELEEKVMELHRTYRSMSPAQADMLFLENAKKLAMYGVDLHQAKDLDGVDITLGVCSSGLMVYKDKLRINRFPWPKVLKISYKRSSFFIKIRPSEQEQYESTIGFKLPNYKASKKLWKVCVEHHTFFRVSTVEPPSSRRFLVLGSKFRYSGRTQAQTRQASSMIDRPAPRFTRSASKRLSRNLDGAGEETLQFLLKLSASSRCEIDDWSSVIASDKPQSSQTFPAKWQEGQSGPAEKGPQIMTQEISHQRPDLKNHDDWSTLLYRPSTFSPVALSFFREEPAAKVSLAMSSSQLLQPAQKQQDDWFLYFDRSSPRGVGISPFSSVVIFKLQEEKQDVAVEEQEVTTKKVIKRLQETVTLVENLQEVEVLEDGLRKVRDLEERLQEVDEMAERLQTVIEEELGKEEVKRLIEEEGNWEGEQQFKRESKVVVTKYVRTVETDGEGVDELEEQIKEVFLKDLLSEEQESDQEEPQEGLLDDSLREKLQKIEQEWQEEVREAGGTASVEGYQVLERKTKKVALITGRGQSGLRLEKEELDEEGMQGGDPQRTLAQMGDEDDWFILFYRPVFKPPADGAILDGSDYISSKTEVRVTERQMHEHILHGPTVLGGVDDWFMLLDVAPRAPLVTLKERAQSGEKVFVSAVGAAEEVRAAVEESQLIQVEPTRTFRGISQPSVRGREDDWFVLLDFIPKQTPYEPPVTKVTPVKGFLVIEEAAPKQREEIVEFVGKVTEIQQMPSDRDDWFVLLARPLREPLFVPSVPPEERAQVYKKEQISRSAVTEAVTVESRGEMVTEENLKQRDVKPPKPLRERDDDWFLLLEVVPKDESFVAPVSLPLAPKIYAAVSTKAESAESKYSIDLGLLKAQPVADRDDDWYSLFQVDPKKALTTPTETPRKIISPIEETVELEVTRETRAYKKTVIGVESRQDRTSDAEIRRSQMPQLPATKAEDDWFVLFHAVRQTPAVRTRDAMIQPVLTVAPPTKPKPTVVMEDVRAPAALVNPPQLRKVDDDWFVLLEITAKVSAALHEGFYLGAKVEPGKELRATEQKAQQRITNIERTWQQKEPTLLRPAVKQDELEDDWFALLDVAPKKSVAAPERIQIPAKIKVPAAPAPTRISVSELKPEFERRILEERRPPARAHVSDDWFSLLDVDLKAVSTQRGARPVSAPVFSQAALAEAGIPMAPLDQPQTSTPIKAGRLEERKLEVTVEAAEPSKIEVEAEVKKRAKKIEGDSIYIRHSLLMLEEFDKPQEDLLKHHASISELKRNFMEAVPESRPSEWDKRLSTHSPFRTVGINGQPLPSADGSEYISPLCAGSDSTLEEAAGNLDVSEPPSPTGSHHSLPDRADAFDCPLEEESLNQEEVVVYETLLVPLVEVEAAQLGPSFDSSCKALELIQEEDESECSVGVVGSASASYFWSDGPQVVRCFQPPLVQTQTVTITAASTSLPSDISTKEVPIVPTKTFTYESSKVTAEDEDKDDSTVSTSKTISSESTCGSSVTTTKMSKVVKSSSTETRVEKRIVLNADSETDQDQEKRCGASAL</sequence>
<keyword evidence="5" id="KW-0963">Cytoplasm</keyword>
<dbReference type="Pfam" id="PF09379">
    <property type="entry name" value="FERM_N"/>
    <property type="match status" value="1"/>
</dbReference>
<keyword evidence="10" id="KW-0009">Actin-binding</keyword>
<evidence type="ECO:0000256" key="1">
    <source>
        <dbReference type="ARBA" id="ARBA00004123"/>
    </source>
</evidence>
<dbReference type="CDD" id="cd13184">
    <property type="entry name" value="FERM_C_4_1_family"/>
    <property type="match status" value="1"/>
</dbReference>
<dbReference type="CDD" id="cd14473">
    <property type="entry name" value="FERM_B-lobe"/>
    <property type="match status" value="1"/>
</dbReference>
<evidence type="ECO:0000256" key="14">
    <source>
        <dbReference type="ARBA" id="ARBA00023658"/>
    </source>
</evidence>
<accession>A0A3P9L5M2</accession>
<dbReference type="FunFam" id="2.30.29.30:FF:000001">
    <property type="entry name" value="Erythrocyte membrane protein band 4.1"/>
    <property type="match status" value="1"/>
</dbReference>
<dbReference type="InterPro" id="IPR029071">
    <property type="entry name" value="Ubiquitin-like_domsf"/>
</dbReference>
<dbReference type="Gene3D" id="1.20.80.10">
    <property type="match status" value="1"/>
</dbReference>
<feature type="compositionally biased region" description="Basic and acidic residues" evidence="18">
    <location>
        <begin position="408"/>
        <end position="422"/>
    </location>
</feature>
<feature type="region of interest" description="Disordered" evidence="18">
    <location>
        <begin position="899"/>
        <end position="922"/>
    </location>
</feature>
<keyword evidence="11" id="KW-0206">Cytoskeleton</keyword>
<dbReference type="Ensembl" id="ENSORLT00020033685.1">
    <property type="protein sequence ID" value="ENSORLP00020015983.1"/>
    <property type="gene ID" value="ENSORLG00020017136.1"/>
</dbReference>
<dbReference type="Proteomes" id="UP000265180">
    <property type="component" value="Chromosome 16"/>
</dbReference>
<dbReference type="PROSITE" id="PS00661">
    <property type="entry name" value="FERM_2"/>
    <property type="match status" value="1"/>
</dbReference>
<dbReference type="PANTHER" id="PTHR23280:SF12">
    <property type="entry name" value="PROTEIN 4.1"/>
    <property type="match status" value="1"/>
</dbReference>
<evidence type="ECO:0000259" key="19">
    <source>
        <dbReference type="PROSITE" id="PS50057"/>
    </source>
</evidence>
<dbReference type="InterPro" id="IPR014847">
    <property type="entry name" value="FA"/>
</dbReference>
<feature type="compositionally biased region" description="Basic and acidic residues" evidence="18">
    <location>
        <begin position="499"/>
        <end position="527"/>
    </location>
</feature>
<feature type="compositionally biased region" description="Basic and acidic residues" evidence="18">
    <location>
        <begin position="105"/>
        <end position="122"/>
    </location>
</feature>
<dbReference type="InterPro" id="IPR000299">
    <property type="entry name" value="FERM_domain"/>
</dbReference>
<organism evidence="20 21">
    <name type="scientific">Oryzias latipes</name>
    <name type="common">Japanese rice fish</name>
    <name type="synonym">Japanese killifish</name>
    <dbReference type="NCBI Taxonomy" id="8090"/>
    <lineage>
        <taxon>Eukaryota</taxon>
        <taxon>Metazoa</taxon>
        <taxon>Chordata</taxon>
        <taxon>Craniata</taxon>
        <taxon>Vertebrata</taxon>
        <taxon>Euteleostomi</taxon>
        <taxon>Actinopterygii</taxon>
        <taxon>Neopterygii</taxon>
        <taxon>Teleostei</taxon>
        <taxon>Neoteleostei</taxon>
        <taxon>Acanthomorphata</taxon>
        <taxon>Ovalentaria</taxon>
        <taxon>Atherinomorphae</taxon>
        <taxon>Beloniformes</taxon>
        <taxon>Adrianichthyidae</taxon>
        <taxon>Oryziinae</taxon>
        <taxon>Oryzias</taxon>
    </lineage>
</organism>
<dbReference type="Pfam" id="PF00373">
    <property type="entry name" value="FERM_M"/>
    <property type="match status" value="1"/>
</dbReference>
<evidence type="ECO:0000256" key="2">
    <source>
        <dbReference type="ARBA" id="ARBA00004245"/>
    </source>
</evidence>
<dbReference type="GO" id="GO:0005198">
    <property type="term" value="F:structural molecule activity"/>
    <property type="evidence" value="ECO:0007669"/>
    <property type="project" value="InterPro"/>
</dbReference>
<dbReference type="SUPFAM" id="SSF47031">
    <property type="entry name" value="Second domain of FERM"/>
    <property type="match status" value="1"/>
</dbReference>
<evidence type="ECO:0000256" key="11">
    <source>
        <dbReference type="ARBA" id="ARBA00023212"/>
    </source>
</evidence>
<evidence type="ECO:0000313" key="21">
    <source>
        <dbReference type="Proteomes" id="UP000265180"/>
    </source>
</evidence>
<dbReference type="PANTHER" id="PTHR23280">
    <property type="entry name" value="4.1 G PROTEIN"/>
    <property type="match status" value="1"/>
</dbReference>
<dbReference type="InterPro" id="IPR018980">
    <property type="entry name" value="FERM_PH-like_C"/>
</dbReference>
<evidence type="ECO:0000256" key="12">
    <source>
        <dbReference type="ARBA" id="ARBA00023242"/>
    </source>
</evidence>
<keyword evidence="17" id="KW-0175">Coiled coil</keyword>
<dbReference type="Pfam" id="PF08736">
    <property type="entry name" value="FA"/>
    <property type="match status" value="1"/>
</dbReference>
<feature type="compositionally biased region" description="Basic and acidic residues" evidence="18">
    <location>
        <begin position="182"/>
        <end position="400"/>
    </location>
</feature>
<dbReference type="InterPro" id="IPR019749">
    <property type="entry name" value="Band_41_domain"/>
</dbReference>
<dbReference type="Gene3D" id="3.10.20.90">
    <property type="entry name" value="Phosphatidylinositol 3-kinase Catalytic Subunit, Chain A, domain 1"/>
    <property type="match status" value="1"/>
</dbReference>
<feature type="compositionally biased region" description="Polar residues" evidence="18">
    <location>
        <begin position="2161"/>
        <end position="2175"/>
    </location>
</feature>
<evidence type="ECO:0000256" key="16">
    <source>
        <dbReference type="ARBA" id="ARBA00032586"/>
    </source>
</evidence>
<feature type="region of interest" description="Disordered" evidence="18">
    <location>
        <begin position="2150"/>
        <end position="2221"/>
    </location>
</feature>
<dbReference type="SUPFAM" id="SSF54236">
    <property type="entry name" value="Ubiquitin-like"/>
    <property type="match status" value="1"/>
</dbReference>
<dbReference type="GO" id="GO:0005938">
    <property type="term" value="C:cell cortex"/>
    <property type="evidence" value="ECO:0007669"/>
    <property type="project" value="UniProtKB-SubCell"/>
</dbReference>
<dbReference type="GO" id="GO:0005856">
    <property type="term" value="C:cytoskeleton"/>
    <property type="evidence" value="ECO:0007669"/>
    <property type="project" value="UniProtKB-SubCell"/>
</dbReference>
<feature type="region of interest" description="Disordered" evidence="18">
    <location>
        <begin position="1"/>
        <end position="528"/>
    </location>
</feature>
<dbReference type="SMART" id="SM01196">
    <property type="entry name" value="FERM_C"/>
    <property type="match status" value="1"/>
</dbReference>
<dbReference type="InterPro" id="IPR007477">
    <property type="entry name" value="SAB_dom"/>
</dbReference>
<evidence type="ECO:0000256" key="10">
    <source>
        <dbReference type="ARBA" id="ARBA00023203"/>
    </source>
</evidence>
<feature type="compositionally biased region" description="Low complexity" evidence="18">
    <location>
        <begin position="80"/>
        <end position="90"/>
    </location>
</feature>
<dbReference type="PROSITE" id="PS50057">
    <property type="entry name" value="FERM_3"/>
    <property type="match status" value="1"/>
</dbReference>
<dbReference type="GO" id="GO:0051301">
    <property type="term" value="P:cell division"/>
    <property type="evidence" value="ECO:0007669"/>
    <property type="project" value="UniProtKB-KW"/>
</dbReference>
<protein>
    <recommendedName>
        <fullName evidence="14">Protein 4.1</fullName>
    </recommendedName>
    <alternativeName>
        <fullName evidence="15">Band 4.1</fullName>
    </alternativeName>
    <alternativeName>
        <fullName evidence="16">Erythrocyte membrane protein band 4.1</fullName>
    </alternativeName>
</protein>
<evidence type="ECO:0000256" key="8">
    <source>
        <dbReference type="ARBA" id="ARBA00022776"/>
    </source>
</evidence>
<dbReference type="Pfam" id="PF04382">
    <property type="entry name" value="SAB"/>
    <property type="match status" value="1"/>
</dbReference>
<dbReference type="FunFam" id="3.10.20.90:FF:000002">
    <property type="entry name" value="Erythrocyte protein band 4.1-like 3"/>
    <property type="match status" value="1"/>
</dbReference>
<feature type="compositionally biased region" description="Low complexity" evidence="18">
    <location>
        <begin position="2176"/>
        <end position="2192"/>
    </location>
</feature>
<dbReference type="PRINTS" id="PR00935">
    <property type="entry name" value="BAND41"/>
</dbReference>
<feature type="compositionally biased region" description="Basic residues" evidence="18">
    <location>
        <begin position="172"/>
        <end position="181"/>
    </location>
</feature>
<feature type="domain" description="FERM" evidence="19">
    <location>
        <begin position="534"/>
        <end position="815"/>
    </location>
</feature>
<dbReference type="SUPFAM" id="SSF50729">
    <property type="entry name" value="PH domain-like"/>
    <property type="match status" value="1"/>
</dbReference>
<dbReference type="InterPro" id="IPR019748">
    <property type="entry name" value="FERM_central"/>
</dbReference>
<dbReference type="GO" id="GO:0005516">
    <property type="term" value="F:calmodulin binding"/>
    <property type="evidence" value="ECO:0007669"/>
    <property type="project" value="UniProtKB-KW"/>
</dbReference>
<dbReference type="GO" id="GO:0005634">
    <property type="term" value="C:nucleus"/>
    <property type="evidence" value="ECO:0007669"/>
    <property type="project" value="UniProtKB-SubCell"/>
</dbReference>
<reference evidence="20 21" key="2">
    <citation type="submission" date="2017-04" db="EMBL/GenBank/DDBJ databases">
        <title>CpG methylation of centromeres and impact of large insertions on vertebrate speciation.</title>
        <authorList>
            <person name="Ichikawa K."/>
            <person name="Yoshimura J."/>
            <person name="Morishita S."/>
        </authorList>
    </citation>
    <scope>NUCLEOTIDE SEQUENCE</scope>
    <source>
        <strain evidence="20 21">HNI</strain>
    </source>
</reference>
<dbReference type="GO" id="GO:0003779">
    <property type="term" value="F:actin binding"/>
    <property type="evidence" value="ECO:0007669"/>
    <property type="project" value="UniProtKB-KW"/>
</dbReference>
<evidence type="ECO:0000256" key="18">
    <source>
        <dbReference type="SAM" id="MobiDB-lite"/>
    </source>
</evidence>
<dbReference type="Pfam" id="PF09380">
    <property type="entry name" value="FERM_C"/>
    <property type="match status" value="1"/>
</dbReference>
<keyword evidence="12" id="KW-0539">Nucleus</keyword>
<feature type="compositionally biased region" description="Polar residues" evidence="18">
    <location>
        <begin position="445"/>
        <end position="456"/>
    </location>
</feature>
<evidence type="ECO:0000313" key="20">
    <source>
        <dbReference type="Ensembl" id="ENSORLP00020015983.1"/>
    </source>
</evidence>
<dbReference type="SMART" id="SM01195">
    <property type="entry name" value="FA"/>
    <property type="match status" value="1"/>
</dbReference>
<dbReference type="InterPro" id="IPR011993">
    <property type="entry name" value="PH-like_dom_sf"/>
</dbReference>
<feature type="compositionally biased region" description="Basic and acidic residues" evidence="18">
    <location>
        <begin position="2211"/>
        <end position="2221"/>
    </location>
</feature>
<evidence type="ECO:0000256" key="6">
    <source>
        <dbReference type="ARBA" id="ARBA00022553"/>
    </source>
</evidence>
<feature type="compositionally biased region" description="Basic and acidic residues" evidence="18">
    <location>
        <begin position="465"/>
        <end position="488"/>
    </location>
</feature>
<name>A0A3P9L5M2_ORYLA</name>